<organism evidence="4 5">
    <name type="scientific">Chryseobacterium bernardetii</name>
    <dbReference type="NCBI Taxonomy" id="1241978"/>
    <lineage>
        <taxon>Bacteria</taxon>
        <taxon>Pseudomonadati</taxon>
        <taxon>Bacteroidota</taxon>
        <taxon>Flavobacteriia</taxon>
        <taxon>Flavobacteriales</taxon>
        <taxon>Weeksellaceae</taxon>
        <taxon>Chryseobacterium group</taxon>
        <taxon>Chryseobacterium</taxon>
    </lineage>
</organism>
<feature type="chain" id="PRO_5018304654" evidence="2">
    <location>
        <begin position="22"/>
        <end position="244"/>
    </location>
</feature>
<evidence type="ECO:0000313" key="4">
    <source>
        <dbReference type="EMBL" id="AZB23310.1"/>
    </source>
</evidence>
<reference evidence="5" key="1">
    <citation type="submission" date="2018-11" db="EMBL/GenBank/DDBJ databases">
        <title>Proposal to divide the Flavobacteriaceae and reorganize its genera based on Amino Acid Identity values calculated from whole genome sequences.</title>
        <authorList>
            <person name="Nicholson A.C."/>
            <person name="Gulvik C.A."/>
            <person name="Whitney A.M."/>
            <person name="Humrighouse B.W."/>
            <person name="Bell M."/>
            <person name="Holmes B."/>
            <person name="Steigerwalt A.G."/>
            <person name="Villarma A."/>
            <person name="Sheth M."/>
            <person name="Batra D."/>
            <person name="Pryor J."/>
            <person name="Bernardet J.-F."/>
            <person name="Hugo C."/>
            <person name="Kampfer P."/>
            <person name="Newman J."/>
            <person name="McQuiston J.R."/>
        </authorList>
    </citation>
    <scope>NUCLEOTIDE SEQUENCE [LARGE SCALE GENOMIC DNA]</scope>
    <source>
        <strain evidence="5">G0229</strain>
    </source>
</reference>
<dbReference type="NCBIfam" id="TIGR04183">
    <property type="entry name" value="Por_Secre_tail"/>
    <property type="match status" value="1"/>
</dbReference>
<evidence type="ECO:0000259" key="3">
    <source>
        <dbReference type="Pfam" id="PF18962"/>
    </source>
</evidence>
<dbReference type="Pfam" id="PF18962">
    <property type="entry name" value="Por_Secre_tail"/>
    <property type="match status" value="1"/>
</dbReference>
<dbReference type="GeneID" id="99063397"/>
<gene>
    <name evidence="4" type="ORF">EG339_01095</name>
</gene>
<keyword evidence="5" id="KW-1185">Reference proteome</keyword>
<evidence type="ECO:0000256" key="1">
    <source>
        <dbReference type="ARBA" id="ARBA00022729"/>
    </source>
</evidence>
<protein>
    <submittedName>
        <fullName evidence="4">T9SS C-terminal target domain-containing protein</fullName>
    </submittedName>
</protein>
<feature type="signal peptide" evidence="2">
    <location>
        <begin position="1"/>
        <end position="21"/>
    </location>
</feature>
<dbReference type="AlphaFoldDB" id="A0A3G6TB94"/>
<dbReference type="Proteomes" id="UP000271193">
    <property type="component" value="Chromosome"/>
</dbReference>
<dbReference type="EMBL" id="CP033932">
    <property type="protein sequence ID" value="AZB23310.1"/>
    <property type="molecule type" value="Genomic_DNA"/>
</dbReference>
<evidence type="ECO:0000256" key="2">
    <source>
        <dbReference type="SAM" id="SignalP"/>
    </source>
</evidence>
<dbReference type="RefSeq" id="WP_123868489.1">
    <property type="nucleotide sequence ID" value="NZ_CP033932.1"/>
</dbReference>
<proteinExistence type="predicted"/>
<feature type="domain" description="Secretion system C-terminal sorting" evidence="3">
    <location>
        <begin position="190"/>
        <end position="242"/>
    </location>
</feature>
<sequence>MKKLYSLFAVAFLASSLSAQGSESFNNLSATVGGYTAGNFVGDNSVAWSYSGARKVTSGDNVTGTSVGFDSSGSRYVKANSGAAGVGEITYTVRSYFTGGTAANRIIQVYVNGTMLDSYALDAMGTNYTRTVAANISGDVVIEFRSTGSRQIVLDDVSWTAAGSLGTVEVKEKKHIFVKNTSVDKEIYFGTKSDIKIFNVNGQIVRTASVSENGSVNVENLQSGIYFVTGIANGISVSEKIIKK</sequence>
<dbReference type="KEGG" id="cben:EG339_01095"/>
<keyword evidence="1 2" id="KW-0732">Signal</keyword>
<evidence type="ECO:0000313" key="5">
    <source>
        <dbReference type="Proteomes" id="UP000271193"/>
    </source>
</evidence>
<dbReference type="InterPro" id="IPR026444">
    <property type="entry name" value="Secre_tail"/>
</dbReference>
<accession>A0A3G6TB94</accession>
<name>A0A3G6TB94_9FLAO</name>